<feature type="region of interest" description="Disordered" evidence="1">
    <location>
        <begin position="309"/>
        <end position="375"/>
    </location>
</feature>
<organism evidence="2 3">
    <name type="scientific">Purpureocillium lavendulum</name>
    <dbReference type="NCBI Taxonomy" id="1247861"/>
    <lineage>
        <taxon>Eukaryota</taxon>
        <taxon>Fungi</taxon>
        <taxon>Dikarya</taxon>
        <taxon>Ascomycota</taxon>
        <taxon>Pezizomycotina</taxon>
        <taxon>Sordariomycetes</taxon>
        <taxon>Hypocreomycetidae</taxon>
        <taxon>Hypocreales</taxon>
        <taxon>Ophiocordycipitaceae</taxon>
        <taxon>Purpureocillium</taxon>
    </lineage>
</organism>
<dbReference type="AlphaFoldDB" id="A0AB34FM94"/>
<evidence type="ECO:0000256" key="1">
    <source>
        <dbReference type="SAM" id="MobiDB-lite"/>
    </source>
</evidence>
<protein>
    <submittedName>
        <fullName evidence="2">Uncharacterized protein</fullName>
    </submittedName>
</protein>
<comment type="caution">
    <text evidence="2">The sequence shown here is derived from an EMBL/GenBank/DDBJ whole genome shotgun (WGS) entry which is preliminary data.</text>
</comment>
<evidence type="ECO:0000313" key="3">
    <source>
        <dbReference type="Proteomes" id="UP001163105"/>
    </source>
</evidence>
<reference evidence="2" key="1">
    <citation type="submission" date="2023-01" db="EMBL/GenBank/DDBJ databases">
        <title>The growth and conidiation of Purpureocillium lavendulum are regulated by nitrogen source and histone H3K14 acetylation.</title>
        <authorList>
            <person name="Tang P."/>
            <person name="Han J."/>
            <person name="Zhang C."/>
            <person name="Tang P."/>
            <person name="Qi F."/>
            <person name="Zhang K."/>
            <person name="Liang L."/>
        </authorList>
    </citation>
    <scope>NUCLEOTIDE SEQUENCE</scope>
    <source>
        <strain evidence="2">YMF1.00683</strain>
    </source>
</reference>
<accession>A0AB34FM94</accession>
<feature type="region of interest" description="Disordered" evidence="1">
    <location>
        <begin position="143"/>
        <end position="207"/>
    </location>
</feature>
<dbReference type="Proteomes" id="UP001163105">
    <property type="component" value="Unassembled WGS sequence"/>
</dbReference>
<keyword evidence="3" id="KW-1185">Reference proteome</keyword>
<proteinExistence type="predicted"/>
<name>A0AB34FM94_9HYPO</name>
<sequence>MSDNVDPSVVERACFADLSRLRQNELPLSNKEHRGASFAPVGDNSARNIAPDAKKNLKNKWSVTIFDEESEQTQGLAGEDARPWAKKFVQAYMDKNPTSSAPPRIGPNPFEAKKRNFSSPKAVGQVVGKLGGLVPPGRSLAMRPAGKGVVGPPKSKNAQTAAPKTGSTSANTGFVTHNASAQRHANTGRTATQSLHQSENSSPSPADHVLCHGKCSVKLPNLPEDITADFILRVERSSNRAVLVLSAPEKPQRVHDIMDLQAPEIQGQYCHVASIPGRANVAYLLRLETSELTNKFKLYLESLQLTMKREKESAPRFPTNTKNVKPKLPMPQGEAQAGIQRQQSAAQNPVSSRSASVNSHLNVAPQSSSSSANAPRLVDIDDEAEGHTNPYTTIEGAAEKLCTLMDSLETDFVGQGFPLTTAAVNELEETAIDIWLQRGFLDAEDTDIKEDMIKLLKGLFQVKRQAMQLRDKFKNSRVRRGTGVSPVESSSLKSLRELQIGIPVRTRIQYTSEQLSQLSSKATPRPADLDRAGYLPAPDKKRIKLSPRPPIDGLTQVRKWLSNARVTWWDVQNENKTCTNRGFTAMWRDEEGFKGSENALLVNGSVSLDWWTGSWPLTEEVTRRMAPSVPQP</sequence>
<dbReference type="EMBL" id="JAQHRD010000005">
    <property type="protein sequence ID" value="KAJ6440257.1"/>
    <property type="molecule type" value="Genomic_DNA"/>
</dbReference>
<gene>
    <name evidence="2" type="ORF">O9K51_06047</name>
</gene>
<evidence type="ECO:0000313" key="2">
    <source>
        <dbReference type="EMBL" id="KAJ6440257.1"/>
    </source>
</evidence>
<feature type="compositionally biased region" description="Polar residues" evidence="1">
    <location>
        <begin position="156"/>
        <end position="204"/>
    </location>
</feature>
<feature type="compositionally biased region" description="Polar residues" evidence="1">
    <location>
        <begin position="339"/>
        <end position="366"/>
    </location>
</feature>